<dbReference type="InterPro" id="IPR018186">
    <property type="entry name" value="TF_T-box_CS"/>
</dbReference>
<keyword evidence="9" id="KW-1185">Reference proteome</keyword>
<evidence type="ECO:0000256" key="1">
    <source>
        <dbReference type="ARBA" id="ARBA00004123"/>
    </source>
</evidence>
<feature type="region of interest" description="Disordered" evidence="7">
    <location>
        <begin position="1"/>
        <end position="38"/>
    </location>
</feature>
<evidence type="ECO:0000256" key="6">
    <source>
        <dbReference type="PROSITE-ProRule" id="PRU00201"/>
    </source>
</evidence>
<comment type="subcellular location">
    <subcellularLocation>
        <location evidence="1 6">Nucleus</location>
    </subcellularLocation>
</comment>
<dbReference type="InterPro" id="IPR008967">
    <property type="entry name" value="p53-like_TF_DNA-bd_sf"/>
</dbReference>
<dbReference type="GO" id="GO:0001714">
    <property type="term" value="P:endodermal cell fate specification"/>
    <property type="evidence" value="ECO:0007669"/>
    <property type="project" value="TreeGrafter"/>
</dbReference>
<keyword evidence="5 6" id="KW-0539">Nucleus</keyword>
<dbReference type="AlphaFoldDB" id="A0A6P7KP05"/>
<dbReference type="GO" id="GO:0005634">
    <property type="term" value="C:nucleus"/>
    <property type="evidence" value="ECO:0007669"/>
    <property type="project" value="UniProtKB-SubCell"/>
</dbReference>
<dbReference type="GO" id="GO:0000785">
    <property type="term" value="C:chromatin"/>
    <property type="evidence" value="ECO:0007669"/>
    <property type="project" value="TreeGrafter"/>
</dbReference>
<dbReference type="OrthoDB" id="7442607at2759"/>
<dbReference type="RefSeq" id="XP_028984302.1">
    <property type="nucleotide sequence ID" value="XM_029128469.3"/>
</dbReference>
<dbReference type="GO" id="GO:0001707">
    <property type="term" value="P:mesoderm formation"/>
    <property type="evidence" value="ECO:0007669"/>
    <property type="project" value="TreeGrafter"/>
</dbReference>
<dbReference type="PROSITE" id="PS01283">
    <property type="entry name" value="TBOX_1"/>
    <property type="match status" value="1"/>
</dbReference>
<evidence type="ECO:0000313" key="10">
    <source>
        <dbReference type="RefSeq" id="XP_028984302.1"/>
    </source>
</evidence>
<dbReference type="PANTHER" id="PTHR11267">
    <property type="entry name" value="T-BOX PROTEIN-RELATED"/>
    <property type="match status" value="1"/>
</dbReference>
<evidence type="ECO:0000259" key="8">
    <source>
        <dbReference type="PROSITE" id="PS50252"/>
    </source>
</evidence>
<dbReference type="PRINTS" id="PR00937">
    <property type="entry name" value="TBOX"/>
</dbReference>
<evidence type="ECO:0000256" key="5">
    <source>
        <dbReference type="ARBA" id="ARBA00023242"/>
    </source>
</evidence>
<dbReference type="KEGG" id="bspl:114842694"/>
<dbReference type="Proteomes" id="UP000515150">
    <property type="component" value="Chromosome 16"/>
</dbReference>
<dbReference type="Pfam" id="PF16176">
    <property type="entry name" value="T-box_assoc"/>
    <property type="match status" value="1"/>
</dbReference>
<evidence type="ECO:0000256" key="3">
    <source>
        <dbReference type="ARBA" id="ARBA00023125"/>
    </source>
</evidence>
<dbReference type="SMART" id="SM00425">
    <property type="entry name" value="TBOX"/>
    <property type="match status" value="1"/>
</dbReference>
<dbReference type="GO" id="GO:0045893">
    <property type="term" value="P:positive regulation of DNA-templated transcription"/>
    <property type="evidence" value="ECO:0007669"/>
    <property type="project" value="InterPro"/>
</dbReference>
<dbReference type="InterPro" id="IPR001699">
    <property type="entry name" value="TF_T-box"/>
</dbReference>
<evidence type="ECO:0000256" key="2">
    <source>
        <dbReference type="ARBA" id="ARBA00023015"/>
    </source>
</evidence>
<dbReference type="PANTHER" id="PTHR11267:SF13">
    <property type="entry name" value="EOMESODERMIN HOMOLOG"/>
    <property type="match status" value="1"/>
</dbReference>
<dbReference type="InterPro" id="IPR036960">
    <property type="entry name" value="T-box_sf"/>
</dbReference>
<protein>
    <submittedName>
        <fullName evidence="10">Eomesodermin homolog b</fullName>
    </submittedName>
</protein>
<evidence type="ECO:0000256" key="4">
    <source>
        <dbReference type="ARBA" id="ARBA00023163"/>
    </source>
</evidence>
<accession>A0A6P7KP05</accession>
<dbReference type="Pfam" id="PF00907">
    <property type="entry name" value="T-box"/>
    <property type="match status" value="1"/>
</dbReference>
<evidence type="ECO:0000256" key="7">
    <source>
        <dbReference type="SAM" id="MobiDB-lite"/>
    </source>
</evidence>
<dbReference type="FunFam" id="2.60.40.820:FF:000004">
    <property type="entry name" value="T-box, brain 1"/>
    <property type="match status" value="1"/>
</dbReference>
<sequence length="600" mass="65394">MLGGDGESSAFSSTKDAAAERRKSPAADGDDPSAGSRYNHVMSADRYYIPPAASKPNPETPNPCSFLPYAPGGAVYAPSSAGRYPSSLHLGSVLPAAGFSPPAAGRNQFSPTYPLGQSAGCIYPPYAGSGSALGGVALSAAGPGARAQVYLCNRPLWLKFHRHQTEMIITKQGRRMFPFLSFNIAALNLTAHYNVFVEVVLADPNHWRFQGGKWVTCGKADSSSQGNKVYIHPESPNTGAHWMRQEISFSKLKLTNNKGTSHSANSQMIVLQSLHKYQPRLHIVEVTEDGVEDINSDVKTQSFTFPETQFIAVTAYQNTDITQLKIDHNPFAKGFRDNYDSMYTAPENDRLTPSPTDSPRAHQIVPGARYSMQPLFQDQFVNNLPQNRFYNSERAVPQTNSLLSPQTEDAASQRWFVSMQQGGNSTSTSTKLDLTPYEGEYSSSLLPYGIKSLSMQTSHALSYYPDSPFTTMSAGWGSRAPYQRKVASSLPWSPRPSPTAGFPDTLEKVKTQIEEEVSGSGMISSWTETQESAHSLEKAESYSAACKRRRLSVNGPSADDSPADIKCEDLASAVTNGSSYSKDASLSKSMAPYYSFYTNP</sequence>
<feature type="domain" description="T-box" evidence="8">
    <location>
        <begin position="151"/>
        <end position="337"/>
    </location>
</feature>
<dbReference type="PROSITE" id="PS01264">
    <property type="entry name" value="TBOX_2"/>
    <property type="match status" value="1"/>
</dbReference>
<dbReference type="InParanoid" id="A0A6P7KP05"/>
<keyword evidence="3 6" id="KW-0238">DNA-binding</keyword>
<dbReference type="GO" id="GO:0000978">
    <property type="term" value="F:RNA polymerase II cis-regulatory region sequence-specific DNA binding"/>
    <property type="evidence" value="ECO:0007669"/>
    <property type="project" value="InterPro"/>
</dbReference>
<gene>
    <name evidence="10" type="primary">eomesb</name>
</gene>
<keyword evidence="2" id="KW-0805">Transcription regulation</keyword>
<proteinExistence type="predicted"/>
<dbReference type="InterPro" id="IPR046360">
    <property type="entry name" value="T-box_DNA-bd"/>
</dbReference>
<dbReference type="InterPro" id="IPR032385">
    <property type="entry name" value="T-box_assoc"/>
</dbReference>
<dbReference type="GeneID" id="114842694"/>
<evidence type="ECO:0000313" key="9">
    <source>
        <dbReference type="Proteomes" id="UP000515150"/>
    </source>
</evidence>
<name>A0A6P7KP05_BETSP</name>
<comment type="caution">
    <text evidence="6">Lacks conserved residue(s) required for the propagation of feature annotation.</text>
</comment>
<reference evidence="10" key="1">
    <citation type="submission" date="2025-08" db="UniProtKB">
        <authorList>
            <consortium name="RefSeq"/>
        </authorList>
    </citation>
    <scope>IDENTIFICATION</scope>
</reference>
<dbReference type="Gene3D" id="2.60.40.820">
    <property type="entry name" value="Transcription factor, T-box"/>
    <property type="match status" value="1"/>
</dbReference>
<keyword evidence="4" id="KW-0804">Transcription</keyword>
<dbReference type="PROSITE" id="PS50252">
    <property type="entry name" value="TBOX_3"/>
    <property type="match status" value="1"/>
</dbReference>
<organism evidence="9 10">
    <name type="scientific">Betta splendens</name>
    <name type="common">Siamese fighting fish</name>
    <dbReference type="NCBI Taxonomy" id="158456"/>
    <lineage>
        <taxon>Eukaryota</taxon>
        <taxon>Metazoa</taxon>
        <taxon>Chordata</taxon>
        <taxon>Craniata</taxon>
        <taxon>Vertebrata</taxon>
        <taxon>Euteleostomi</taxon>
        <taxon>Actinopterygii</taxon>
        <taxon>Neopterygii</taxon>
        <taxon>Teleostei</taxon>
        <taxon>Neoteleostei</taxon>
        <taxon>Acanthomorphata</taxon>
        <taxon>Anabantaria</taxon>
        <taxon>Anabantiformes</taxon>
        <taxon>Anabantoidei</taxon>
        <taxon>Osphronemidae</taxon>
        <taxon>Betta</taxon>
    </lineage>
</organism>
<dbReference type="SUPFAM" id="SSF49417">
    <property type="entry name" value="p53-like transcription factors"/>
    <property type="match status" value="1"/>
</dbReference>
<dbReference type="CTD" id="799447"/>
<dbReference type="GO" id="GO:0002302">
    <property type="term" value="P:CD8-positive, alpha-beta T cell differentiation involved in immune response"/>
    <property type="evidence" value="ECO:0007669"/>
    <property type="project" value="TreeGrafter"/>
</dbReference>
<dbReference type="GO" id="GO:0000981">
    <property type="term" value="F:DNA-binding transcription factor activity, RNA polymerase II-specific"/>
    <property type="evidence" value="ECO:0007669"/>
    <property type="project" value="TreeGrafter"/>
</dbReference>